<proteinExistence type="predicted"/>
<evidence type="ECO:0000313" key="2">
    <source>
        <dbReference type="EMBL" id="GGJ07795.1"/>
    </source>
</evidence>
<feature type="compositionally biased region" description="Basic and acidic residues" evidence="1">
    <location>
        <begin position="49"/>
        <end position="68"/>
    </location>
</feature>
<comment type="caution">
    <text evidence="2">The sequence shown here is derived from an EMBL/GenBank/DDBJ whole genome shotgun (WGS) entry which is preliminary data.</text>
</comment>
<accession>A0A830EP50</accession>
<protein>
    <submittedName>
        <fullName evidence="2">Uncharacterized protein</fullName>
    </submittedName>
</protein>
<organism evidence="2 3">
    <name type="scientific">Halobellus salinus</name>
    <dbReference type="NCBI Taxonomy" id="931585"/>
    <lineage>
        <taxon>Archaea</taxon>
        <taxon>Methanobacteriati</taxon>
        <taxon>Methanobacteriota</taxon>
        <taxon>Stenosarchaea group</taxon>
        <taxon>Halobacteria</taxon>
        <taxon>Halobacteriales</taxon>
        <taxon>Haloferacaceae</taxon>
        <taxon>Halobellus</taxon>
    </lineage>
</organism>
<dbReference type="EMBL" id="BMOC01000009">
    <property type="protein sequence ID" value="GGJ07795.1"/>
    <property type="molecule type" value="Genomic_DNA"/>
</dbReference>
<evidence type="ECO:0000313" key="3">
    <source>
        <dbReference type="Proteomes" id="UP000653099"/>
    </source>
</evidence>
<dbReference type="AlphaFoldDB" id="A0A830EP50"/>
<sequence length="68" mass="7331">MVSGENLTAEGDMNDRNHERPLSEWAALTGASLPDSVEDRTDGSAGFETRAEPDTAESFDRKFGDGGR</sequence>
<evidence type="ECO:0000256" key="1">
    <source>
        <dbReference type="SAM" id="MobiDB-lite"/>
    </source>
</evidence>
<keyword evidence="3" id="KW-1185">Reference proteome</keyword>
<name>A0A830EP50_9EURY</name>
<reference evidence="2" key="1">
    <citation type="journal article" date="2014" name="Int. J. Syst. Evol. Microbiol.">
        <title>Complete genome sequence of Corynebacterium casei LMG S-19264T (=DSM 44701T), isolated from a smear-ripened cheese.</title>
        <authorList>
            <consortium name="US DOE Joint Genome Institute (JGI-PGF)"/>
            <person name="Walter F."/>
            <person name="Albersmeier A."/>
            <person name="Kalinowski J."/>
            <person name="Ruckert C."/>
        </authorList>
    </citation>
    <scope>NUCLEOTIDE SEQUENCE</scope>
    <source>
        <strain evidence="2">JCM 14359</strain>
    </source>
</reference>
<feature type="compositionally biased region" description="Basic and acidic residues" evidence="1">
    <location>
        <begin position="13"/>
        <end position="22"/>
    </location>
</feature>
<dbReference type="Proteomes" id="UP000653099">
    <property type="component" value="Unassembled WGS sequence"/>
</dbReference>
<gene>
    <name evidence="2" type="ORF">GCM10008995_17140</name>
</gene>
<feature type="region of interest" description="Disordered" evidence="1">
    <location>
        <begin position="1"/>
        <end position="68"/>
    </location>
</feature>
<reference evidence="2" key="2">
    <citation type="submission" date="2020-09" db="EMBL/GenBank/DDBJ databases">
        <authorList>
            <person name="Sun Q."/>
            <person name="Ohkuma M."/>
        </authorList>
    </citation>
    <scope>NUCLEOTIDE SEQUENCE</scope>
    <source>
        <strain evidence="2">JCM 14359</strain>
    </source>
</reference>